<keyword evidence="5 6" id="KW-0472">Membrane</keyword>
<evidence type="ECO:0000256" key="6">
    <source>
        <dbReference type="SAM" id="Phobius"/>
    </source>
</evidence>
<keyword evidence="3 6" id="KW-0812">Transmembrane</keyword>
<evidence type="ECO:0000259" key="7">
    <source>
        <dbReference type="Pfam" id="PF02706"/>
    </source>
</evidence>
<dbReference type="InterPro" id="IPR003856">
    <property type="entry name" value="LPS_length_determ_N"/>
</dbReference>
<dbReference type="SUPFAM" id="SSF160355">
    <property type="entry name" value="Bacterial polysaccharide co-polymerase-like"/>
    <property type="match status" value="1"/>
</dbReference>
<evidence type="ECO:0000256" key="3">
    <source>
        <dbReference type="ARBA" id="ARBA00022692"/>
    </source>
</evidence>
<comment type="subcellular location">
    <subcellularLocation>
        <location evidence="1">Cell membrane</location>
        <topology evidence="1">Multi-pass membrane protein</topology>
    </subcellularLocation>
</comment>
<dbReference type="PANTHER" id="PTHR32309">
    <property type="entry name" value="TYROSINE-PROTEIN KINASE"/>
    <property type="match status" value="1"/>
</dbReference>
<dbReference type="KEGG" id="aaqu:D3M96_17685"/>
<dbReference type="InterPro" id="IPR050445">
    <property type="entry name" value="Bact_polysacc_biosynth/exp"/>
</dbReference>
<evidence type="ECO:0000256" key="1">
    <source>
        <dbReference type="ARBA" id="ARBA00004651"/>
    </source>
</evidence>
<gene>
    <name evidence="8" type="ORF">D3M96_17685</name>
</gene>
<dbReference type="EMBL" id="CP032153">
    <property type="protein sequence ID" value="AYN22213.1"/>
    <property type="molecule type" value="Genomic_DNA"/>
</dbReference>
<evidence type="ECO:0000313" key="8">
    <source>
        <dbReference type="EMBL" id="AYN22213.1"/>
    </source>
</evidence>
<dbReference type="GO" id="GO:0005886">
    <property type="term" value="C:plasma membrane"/>
    <property type="evidence" value="ECO:0007669"/>
    <property type="project" value="UniProtKB-SubCell"/>
</dbReference>
<dbReference type="RefSeq" id="WP_121739729.1">
    <property type="nucleotide sequence ID" value="NZ_CP032153.1"/>
</dbReference>
<organism evidence="8 9">
    <name type="scientific">Alcaligenes aquatilis</name>
    <dbReference type="NCBI Taxonomy" id="323284"/>
    <lineage>
        <taxon>Bacteria</taxon>
        <taxon>Pseudomonadati</taxon>
        <taxon>Pseudomonadota</taxon>
        <taxon>Betaproteobacteria</taxon>
        <taxon>Burkholderiales</taxon>
        <taxon>Alcaligenaceae</taxon>
        <taxon>Alcaligenes</taxon>
    </lineage>
</organism>
<evidence type="ECO:0000256" key="5">
    <source>
        <dbReference type="ARBA" id="ARBA00023136"/>
    </source>
</evidence>
<feature type="transmembrane region" description="Helical" evidence="6">
    <location>
        <begin position="245"/>
        <end position="268"/>
    </location>
</feature>
<dbReference type="AlphaFoldDB" id="A0A3G2HYU8"/>
<keyword evidence="4 6" id="KW-1133">Transmembrane helix</keyword>
<keyword evidence="2" id="KW-1003">Cell membrane</keyword>
<dbReference type="PANTHER" id="PTHR32309:SF13">
    <property type="entry name" value="FERRIC ENTEROBACTIN TRANSPORT PROTEIN FEPE"/>
    <property type="match status" value="1"/>
</dbReference>
<dbReference type="Pfam" id="PF02706">
    <property type="entry name" value="Wzz"/>
    <property type="match status" value="1"/>
</dbReference>
<dbReference type="Gene3D" id="3.30.1890.10">
    <property type="entry name" value="FepE-like"/>
    <property type="match status" value="1"/>
</dbReference>
<protein>
    <recommendedName>
        <fullName evidence="7">Polysaccharide chain length determinant N-terminal domain-containing protein</fullName>
    </recommendedName>
</protein>
<accession>A0A3G2HYU8</accession>
<evidence type="ECO:0000256" key="2">
    <source>
        <dbReference type="ARBA" id="ARBA00022475"/>
    </source>
</evidence>
<feature type="domain" description="Polysaccharide chain length determinant N-terminal" evidence="7">
    <location>
        <begin position="4"/>
        <end position="113"/>
    </location>
</feature>
<evidence type="ECO:0000313" key="9">
    <source>
        <dbReference type="Proteomes" id="UP000268070"/>
    </source>
</evidence>
<sequence length="273" mass="31198">MKKNLKEIKKTINENKKIIATTMISCMALTLAYVNFAEKKYTAEAGIISTQESEVTKNNLNAKIINYITANSFSDKELNQGSIEINISNQNEMYGIFIKNINSIKLRKEFFEKFYQDQIKTEEEWEKFKENIKITSSNIQNKLITKVYATDTNPEVAAKLANNYSQFIIEKSENEIKNNLKTSIKIINHILEERVKIADNQEEKTIKNNLNIIKSLDIDQVTIKPATQDIIAIPLKKPTYPNKILLLNIGFIISLALSLLICSARTALNKDDN</sequence>
<proteinExistence type="predicted"/>
<dbReference type="Proteomes" id="UP000268070">
    <property type="component" value="Chromosome"/>
</dbReference>
<name>A0A3G2HYU8_9BURK</name>
<dbReference type="GO" id="GO:0004713">
    <property type="term" value="F:protein tyrosine kinase activity"/>
    <property type="evidence" value="ECO:0007669"/>
    <property type="project" value="TreeGrafter"/>
</dbReference>
<reference evidence="8 9" key="1">
    <citation type="submission" date="2018-09" db="EMBL/GenBank/DDBJ databases">
        <title>Complete genome sequence of the hydrocarbonoclastic bacterium Alcaligenes aquatilis QD168, isolated from a crude-oil polluted marine sediment of Central Chile.</title>
        <authorList>
            <person name="Duran R.E."/>
            <person name="Barra B."/>
            <person name="Salva-Serra F."/>
            <person name="Mendez V."/>
            <person name="Moore E.R.B."/>
            <person name="Seeger M."/>
        </authorList>
    </citation>
    <scope>NUCLEOTIDE SEQUENCE [LARGE SCALE GENOMIC DNA]</scope>
    <source>
        <strain evidence="8 9">QD168</strain>
    </source>
</reference>
<evidence type="ECO:0000256" key="4">
    <source>
        <dbReference type="ARBA" id="ARBA00022989"/>
    </source>
</evidence>